<keyword evidence="2" id="KW-1185">Reference proteome</keyword>
<protein>
    <submittedName>
        <fullName evidence="1">Uncharacterized protein</fullName>
    </submittedName>
</protein>
<dbReference type="EMBL" id="JAVDSJ010000006">
    <property type="protein sequence ID" value="MDR6586193.1"/>
    <property type="molecule type" value="Genomic_DNA"/>
</dbReference>
<accession>A0ABU1PJT3</accession>
<gene>
    <name evidence="1" type="ORF">J2W50_004417</name>
</gene>
<organism evidence="1 2">
    <name type="scientific">Herbaspirillum frisingense</name>
    <dbReference type="NCBI Taxonomy" id="92645"/>
    <lineage>
        <taxon>Bacteria</taxon>
        <taxon>Pseudomonadati</taxon>
        <taxon>Pseudomonadota</taxon>
        <taxon>Betaproteobacteria</taxon>
        <taxon>Burkholderiales</taxon>
        <taxon>Oxalobacteraceae</taxon>
        <taxon>Herbaspirillum</taxon>
    </lineage>
</organism>
<name>A0ABU1PJT3_9BURK</name>
<evidence type="ECO:0000313" key="1">
    <source>
        <dbReference type="EMBL" id="MDR6586193.1"/>
    </source>
</evidence>
<dbReference type="RefSeq" id="WP_146012858.1">
    <property type="nucleotide sequence ID" value="NZ_JAVDSJ010000006.1"/>
</dbReference>
<evidence type="ECO:0000313" key="2">
    <source>
        <dbReference type="Proteomes" id="UP001260715"/>
    </source>
</evidence>
<dbReference type="Proteomes" id="UP001260715">
    <property type="component" value="Unassembled WGS sequence"/>
</dbReference>
<reference evidence="1 2" key="1">
    <citation type="submission" date="2023-07" db="EMBL/GenBank/DDBJ databases">
        <title>Sorghum-associated microbial communities from plants grown in Nebraska, USA.</title>
        <authorList>
            <person name="Schachtman D."/>
        </authorList>
    </citation>
    <scope>NUCLEOTIDE SEQUENCE [LARGE SCALE GENOMIC DNA]</scope>
    <source>
        <strain evidence="1 2">596</strain>
    </source>
</reference>
<sequence length="98" mass="10590">MELEALAFNPLMSGLSTQSTITARADSAAADNFLSACGYRIVVAGPIQDGYDRPKLFATTKAATRSEQRRGDNPDCTQETQAIFFLDSLIKRLTLGST</sequence>
<proteinExistence type="predicted"/>
<comment type="caution">
    <text evidence="1">The sequence shown here is derived from an EMBL/GenBank/DDBJ whole genome shotgun (WGS) entry which is preliminary data.</text>
</comment>